<comment type="caution">
    <text evidence="1">The sequence shown here is derived from an EMBL/GenBank/DDBJ whole genome shotgun (WGS) entry which is preliminary data.</text>
</comment>
<accession>A0ABU7A4D2</accession>
<dbReference type="EMBL" id="JAHUTI010001532">
    <property type="protein sequence ID" value="MED6232961.1"/>
    <property type="molecule type" value="Genomic_DNA"/>
</dbReference>
<reference evidence="1 2" key="1">
    <citation type="submission" date="2021-07" db="EMBL/GenBank/DDBJ databases">
        <authorList>
            <person name="Palmer J.M."/>
        </authorList>
    </citation>
    <scope>NUCLEOTIDE SEQUENCE [LARGE SCALE GENOMIC DNA]</scope>
    <source>
        <strain evidence="1 2">AT_MEX2019</strain>
        <tissue evidence="1">Muscle</tissue>
    </source>
</reference>
<keyword evidence="2" id="KW-1185">Reference proteome</keyword>
<gene>
    <name evidence="1" type="ORF">ATANTOWER_004872</name>
</gene>
<proteinExistence type="predicted"/>
<evidence type="ECO:0000313" key="2">
    <source>
        <dbReference type="Proteomes" id="UP001345963"/>
    </source>
</evidence>
<sequence>MKSPSGAAGHFHNTVEMTRANLSPSHLVSLGIYSVVANRHTAEAPVPPHLSLSKPRGLLTRESLLRPAIKSP</sequence>
<dbReference type="Proteomes" id="UP001345963">
    <property type="component" value="Unassembled WGS sequence"/>
</dbReference>
<evidence type="ECO:0000313" key="1">
    <source>
        <dbReference type="EMBL" id="MED6232961.1"/>
    </source>
</evidence>
<organism evidence="1 2">
    <name type="scientific">Ataeniobius toweri</name>
    <dbReference type="NCBI Taxonomy" id="208326"/>
    <lineage>
        <taxon>Eukaryota</taxon>
        <taxon>Metazoa</taxon>
        <taxon>Chordata</taxon>
        <taxon>Craniata</taxon>
        <taxon>Vertebrata</taxon>
        <taxon>Euteleostomi</taxon>
        <taxon>Actinopterygii</taxon>
        <taxon>Neopterygii</taxon>
        <taxon>Teleostei</taxon>
        <taxon>Neoteleostei</taxon>
        <taxon>Acanthomorphata</taxon>
        <taxon>Ovalentaria</taxon>
        <taxon>Atherinomorphae</taxon>
        <taxon>Cyprinodontiformes</taxon>
        <taxon>Goodeidae</taxon>
        <taxon>Ataeniobius</taxon>
    </lineage>
</organism>
<protein>
    <submittedName>
        <fullName evidence="1">Uncharacterized protein</fullName>
    </submittedName>
</protein>
<name>A0ABU7A4D2_9TELE</name>